<organism evidence="2 3">
    <name type="scientific">Caerostris extrusa</name>
    <name type="common">Bark spider</name>
    <name type="synonym">Caerostris bankana</name>
    <dbReference type="NCBI Taxonomy" id="172846"/>
    <lineage>
        <taxon>Eukaryota</taxon>
        <taxon>Metazoa</taxon>
        <taxon>Ecdysozoa</taxon>
        <taxon>Arthropoda</taxon>
        <taxon>Chelicerata</taxon>
        <taxon>Arachnida</taxon>
        <taxon>Araneae</taxon>
        <taxon>Araneomorphae</taxon>
        <taxon>Entelegynae</taxon>
        <taxon>Araneoidea</taxon>
        <taxon>Araneidae</taxon>
        <taxon>Caerostris</taxon>
    </lineage>
</organism>
<comment type="caution">
    <text evidence="2">The sequence shown here is derived from an EMBL/GenBank/DDBJ whole genome shotgun (WGS) entry which is preliminary data.</text>
</comment>
<dbReference type="AlphaFoldDB" id="A0AAV4U4G7"/>
<evidence type="ECO:0000313" key="3">
    <source>
        <dbReference type="Proteomes" id="UP001054945"/>
    </source>
</evidence>
<keyword evidence="1" id="KW-0812">Transmembrane</keyword>
<gene>
    <name evidence="2" type="ORF">CEXT_574711</name>
</gene>
<dbReference type="EMBL" id="BPLR01012278">
    <property type="protein sequence ID" value="GIY52701.1"/>
    <property type="molecule type" value="Genomic_DNA"/>
</dbReference>
<accession>A0AAV4U4G7</accession>
<dbReference type="Proteomes" id="UP001054945">
    <property type="component" value="Unassembled WGS sequence"/>
</dbReference>
<keyword evidence="1" id="KW-0472">Membrane</keyword>
<evidence type="ECO:0000256" key="1">
    <source>
        <dbReference type="SAM" id="Phobius"/>
    </source>
</evidence>
<sequence>MVFDATSERDDTANDPSSTSLGVAALSGSIVILVYHPGVDDRRKSFLSSLVCDLYPRMQGSRCNLMCQTNGCPRLDETR</sequence>
<name>A0AAV4U4G7_CAEEX</name>
<reference evidence="2 3" key="1">
    <citation type="submission" date="2021-06" db="EMBL/GenBank/DDBJ databases">
        <title>Caerostris extrusa draft genome.</title>
        <authorList>
            <person name="Kono N."/>
            <person name="Arakawa K."/>
        </authorList>
    </citation>
    <scope>NUCLEOTIDE SEQUENCE [LARGE SCALE GENOMIC DNA]</scope>
</reference>
<keyword evidence="3" id="KW-1185">Reference proteome</keyword>
<proteinExistence type="predicted"/>
<feature type="transmembrane region" description="Helical" evidence="1">
    <location>
        <begin position="20"/>
        <end position="39"/>
    </location>
</feature>
<protein>
    <submittedName>
        <fullName evidence="2">Uncharacterized protein</fullName>
    </submittedName>
</protein>
<evidence type="ECO:0000313" key="2">
    <source>
        <dbReference type="EMBL" id="GIY52701.1"/>
    </source>
</evidence>
<keyword evidence="1" id="KW-1133">Transmembrane helix</keyword>